<organism evidence="1 2">
    <name type="scientific">Strigamia maritima</name>
    <name type="common">European centipede</name>
    <name type="synonym">Geophilus maritimus</name>
    <dbReference type="NCBI Taxonomy" id="126957"/>
    <lineage>
        <taxon>Eukaryota</taxon>
        <taxon>Metazoa</taxon>
        <taxon>Ecdysozoa</taxon>
        <taxon>Arthropoda</taxon>
        <taxon>Myriapoda</taxon>
        <taxon>Chilopoda</taxon>
        <taxon>Pleurostigmophora</taxon>
        <taxon>Geophilomorpha</taxon>
        <taxon>Linotaeniidae</taxon>
        <taxon>Strigamia</taxon>
    </lineage>
</organism>
<sequence length="157" mass="18461">MSTERRNYNNPDMDFGLRTIVPIKELDPRIFKIERTYFVMFKKDILILNQHFEIFSLTSKRINSKLTLGGVWLVRKKNFSKNEYGRWHFAHDDETRLSVKVIAYIKLLPVSIVPQDTLIGKKSPFYSISGVKHCPVADSIIRKELQKELIFITPIIY</sequence>
<reference evidence="2" key="1">
    <citation type="submission" date="2011-05" db="EMBL/GenBank/DDBJ databases">
        <authorList>
            <person name="Richards S.R."/>
            <person name="Qu J."/>
            <person name="Jiang H."/>
            <person name="Jhangiani S.N."/>
            <person name="Agravi P."/>
            <person name="Goodspeed R."/>
            <person name="Gross S."/>
            <person name="Mandapat C."/>
            <person name="Jackson L."/>
            <person name="Mathew T."/>
            <person name="Pu L."/>
            <person name="Thornton R."/>
            <person name="Saada N."/>
            <person name="Wilczek-Boney K.B."/>
            <person name="Lee S."/>
            <person name="Kovar C."/>
            <person name="Wu Y."/>
            <person name="Scherer S.E."/>
            <person name="Worley K.C."/>
            <person name="Muzny D.M."/>
            <person name="Gibbs R."/>
        </authorList>
    </citation>
    <scope>NUCLEOTIDE SEQUENCE</scope>
    <source>
        <strain evidence="2">Brora</strain>
    </source>
</reference>
<dbReference type="AlphaFoldDB" id="T1JLH1"/>
<reference evidence="1" key="2">
    <citation type="submission" date="2015-02" db="UniProtKB">
        <authorList>
            <consortium name="EnsemblMetazoa"/>
        </authorList>
    </citation>
    <scope>IDENTIFICATION</scope>
</reference>
<evidence type="ECO:0000313" key="1">
    <source>
        <dbReference type="EnsemblMetazoa" id="SMAR014701-PA"/>
    </source>
</evidence>
<name>T1JLH1_STRMM</name>
<dbReference type="Proteomes" id="UP000014500">
    <property type="component" value="Unassembled WGS sequence"/>
</dbReference>
<keyword evidence="2" id="KW-1185">Reference proteome</keyword>
<protein>
    <submittedName>
        <fullName evidence="1">Uncharacterized protein</fullName>
    </submittedName>
</protein>
<accession>T1JLH1</accession>
<dbReference type="HOGENOM" id="CLU_1680156_0_0_1"/>
<proteinExistence type="predicted"/>
<evidence type="ECO:0000313" key="2">
    <source>
        <dbReference type="Proteomes" id="UP000014500"/>
    </source>
</evidence>
<dbReference type="EnsemblMetazoa" id="SMAR014701-RA">
    <property type="protein sequence ID" value="SMAR014701-PA"/>
    <property type="gene ID" value="SMAR014701"/>
</dbReference>
<dbReference type="EMBL" id="JH431954">
    <property type="status" value="NOT_ANNOTATED_CDS"/>
    <property type="molecule type" value="Genomic_DNA"/>
</dbReference>